<comment type="caution">
    <text evidence="2">The sequence shown here is derived from an EMBL/GenBank/DDBJ whole genome shotgun (WGS) entry which is preliminary data.</text>
</comment>
<dbReference type="PROSITE" id="PS51257">
    <property type="entry name" value="PROKAR_LIPOPROTEIN"/>
    <property type="match status" value="1"/>
</dbReference>
<dbReference type="OrthoDB" id="6218504at2"/>
<dbReference type="Proteomes" id="UP000307790">
    <property type="component" value="Unassembled WGS sequence"/>
</dbReference>
<organism evidence="2 3">
    <name type="scientific">Thalassotalea litorea</name>
    <dbReference type="NCBI Taxonomy" id="2020715"/>
    <lineage>
        <taxon>Bacteria</taxon>
        <taxon>Pseudomonadati</taxon>
        <taxon>Pseudomonadota</taxon>
        <taxon>Gammaproteobacteria</taxon>
        <taxon>Alteromonadales</taxon>
        <taxon>Colwelliaceae</taxon>
        <taxon>Thalassotalea</taxon>
    </lineage>
</organism>
<name>A0A5R9IRA7_9GAMM</name>
<evidence type="ECO:0000313" key="3">
    <source>
        <dbReference type="Proteomes" id="UP000307790"/>
    </source>
</evidence>
<protein>
    <submittedName>
        <fullName evidence="2">Uncharacterized protein</fullName>
    </submittedName>
</protein>
<dbReference type="RefSeq" id="WP_138319491.1">
    <property type="nucleotide sequence ID" value="NZ_VCBC01000006.1"/>
</dbReference>
<evidence type="ECO:0000313" key="2">
    <source>
        <dbReference type="EMBL" id="TLU65831.1"/>
    </source>
</evidence>
<dbReference type="EMBL" id="VCBC01000006">
    <property type="protein sequence ID" value="TLU65831.1"/>
    <property type="molecule type" value="Genomic_DNA"/>
</dbReference>
<keyword evidence="1" id="KW-1133">Transmembrane helix</keyword>
<keyword evidence="1" id="KW-0472">Membrane</keyword>
<feature type="transmembrane region" description="Helical" evidence="1">
    <location>
        <begin position="20"/>
        <end position="40"/>
    </location>
</feature>
<sequence>MTQPLKSVTMPAGLFSKAGIYLAMLLACLIFFVATSSWLYQQLAQRADYLQEQQIPFIKNNALLLTKLTELEYHVSQQQLAIQHQQFNRPLDDLRDAWMDIIKLTDFHMLWLKDQVRMDQASDIQIQAKAFVDDYRQFAHLVDELLLVRQARNGQYRANMKTLDSIILRVESLKNQQQLALDKQSTEFVSINKQVNTKLINAQIEAVESVEYYQYLYQQLLLINLQMHSLSSSLATSNFNDTAAAVAQQARRVSQHLANGPDQKAFIAVSTDIEELINQFIGSGQLFAKWREEAQASKLVVNRLSSYQGFLQQTGALVSSSQFFDLPEFSLNIPVLNVTLSESMMLPVGFLVMVILLAFSALLAWRMMVLIQRSFYQGAELGFEMSQQKVHTKADPASSILDNEQVTAVMSLETKPEILANELALIEQQALDDANALEYEPQISSKPTPVDPIPDMLSVKETHPSVVMDMDKFNHYHATKEMAATMLDDYLQRNEANLKRLQSAFDSNNLLLVAKINEAILQTAKILFAPRLIRVCQILRQYCHEKEFDNAQSLLPAIEQAMAEVSEHTA</sequence>
<keyword evidence="1" id="KW-0812">Transmembrane</keyword>
<proteinExistence type="predicted"/>
<dbReference type="Gene3D" id="1.20.120.160">
    <property type="entry name" value="HPT domain"/>
    <property type="match status" value="1"/>
</dbReference>
<keyword evidence="3" id="KW-1185">Reference proteome</keyword>
<feature type="transmembrane region" description="Helical" evidence="1">
    <location>
        <begin position="344"/>
        <end position="365"/>
    </location>
</feature>
<gene>
    <name evidence="2" type="ORF">FE810_07925</name>
</gene>
<dbReference type="InterPro" id="IPR036641">
    <property type="entry name" value="HPT_dom_sf"/>
</dbReference>
<dbReference type="GO" id="GO:0000160">
    <property type="term" value="P:phosphorelay signal transduction system"/>
    <property type="evidence" value="ECO:0007669"/>
    <property type="project" value="InterPro"/>
</dbReference>
<reference evidence="2 3" key="1">
    <citation type="submission" date="2019-05" db="EMBL/GenBank/DDBJ databases">
        <title>Genome sequences of Thalassotalea litorea 1K03283.</title>
        <authorList>
            <person name="Zhang D."/>
        </authorList>
    </citation>
    <scope>NUCLEOTIDE SEQUENCE [LARGE SCALE GENOMIC DNA]</scope>
    <source>
        <strain evidence="2 3">MCCC 1K03283</strain>
    </source>
</reference>
<dbReference type="AlphaFoldDB" id="A0A5R9IRA7"/>
<evidence type="ECO:0000256" key="1">
    <source>
        <dbReference type="SAM" id="Phobius"/>
    </source>
</evidence>
<dbReference type="SUPFAM" id="SSF47226">
    <property type="entry name" value="Histidine-containing phosphotransfer domain, HPT domain"/>
    <property type="match status" value="1"/>
</dbReference>
<accession>A0A5R9IRA7</accession>